<evidence type="ECO:0000313" key="3">
    <source>
        <dbReference type="Proteomes" id="UP000813461"/>
    </source>
</evidence>
<dbReference type="Proteomes" id="UP000813461">
    <property type="component" value="Unassembled WGS sequence"/>
</dbReference>
<protein>
    <recommendedName>
        <fullName evidence="4">Imidazoleglycerol-phosphate dehydratase</fullName>
    </recommendedName>
</protein>
<organism evidence="2 3">
    <name type="scientific">Paraphoma chrysanthemicola</name>
    <dbReference type="NCBI Taxonomy" id="798071"/>
    <lineage>
        <taxon>Eukaryota</taxon>
        <taxon>Fungi</taxon>
        <taxon>Dikarya</taxon>
        <taxon>Ascomycota</taxon>
        <taxon>Pezizomycotina</taxon>
        <taxon>Dothideomycetes</taxon>
        <taxon>Pleosporomycetidae</taxon>
        <taxon>Pleosporales</taxon>
        <taxon>Pleosporineae</taxon>
        <taxon>Phaeosphaeriaceae</taxon>
        <taxon>Paraphoma</taxon>
    </lineage>
</organism>
<gene>
    <name evidence="2" type="ORF">FB567DRAFT_525223</name>
</gene>
<dbReference type="EMBL" id="JAGMVJ010000009">
    <property type="protein sequence ID" value="KAH7087558.1"/>
    <property type="molecule type" value="Genomic_DNA"/>
</dbReference>
<comment type="caution">
    <text evidence="2">The sequence shown here is derived from an EMBL/GenBank/DDBJ whole genome shotgun (WGS) entry which is preliminary data.</text>
</comment>
<evidence type="ECO:0008006" key="4">
    <source>
        <dbReference type="Google" id="ProtNLM"/>
    </source>
</evidence>
<evidence type="ECO:0000256" key="1">
    <source>
        <dbReference type="SAM" id="MobiDB-lite"/>
    </source>
</evidence>
<keyword evidence="3" id="KW-1185">Reference proteome</keyword>
<feature type="region of interest" description="Disordered" evidence="1">
    <location>
        <begin position="104"/>
        <end position="126"/>
    </location>
</feature>
<dbReference type="AlphaFoldDB" id="A0A8K0R7V1"/>
<dbReference type="PANTHER" id="PTHR39153:SF1">
    <property type="entry name" value="AGR244WP"/>
    <property type="match status" value="1"/>
</dbReference>
<dbReference type="OrthoDB" id="3979469at2759"/>
<dbReference type="PANTHER" id="PTHR39153">
    <property type="entry name" value="AGR244WP"/>
    <property type="match status" value="1"/>
</dbReference>
<dbReference type="InterPro" id="IPR038882">
    <property type="entry name" value="Rcf3"/>
</dbReference>
<name>A0A8K0R7V1_9PLEO</name>
<proteinExistence type="predicted"/>
<reference evidence="2" key="1">
    <citation type="journal article" date="2021" name="Nat. Commun.">
        <title>Genetic determinants of endophytism in the Arabidopsis root mycobiome.</title>
        <authorList>
            <person name="Mesny F."/>
            <person name="Miyauchi S."/>
            <person name="Thiergart T."/>
            <person name="Pickel B."/>
            <person name="Atanasova L."/>
            <person name="Karlsson M."/>
            <person name="Huettel B."/>
            <person name="Barry K.W."/>
            <person name="Haridas S."/>
            <person name="Chen C."/>
            <person name="Bauer D."/>
            <person name="Andreopoulos W."/>
            <person name="Pangilinan J."/>
            <person name="LaButti K."/>
            <person name="Riley R."/>
            <person name="Lipzen A."/>
            <person name="Clum A."/>
            <person name="Drula E."/>
            <person name="Henrissat B."/>
            <person name="Kohler A."/>
            <person name="Grigoriev I.V."/>
            <person name="Martin F.M."/>
            <person name="Hacquard S."/>
        </authorList>
    </citation>
    <scope>NUCLEOTIDE SEQUENCE</scope>
    <source>
        <strain evidence="2">MPI-SDFR-AT-0120</strain>
    </source>
</reference>
<accession>A0A8K0R7V1</accession>
<evidence type="ECO:0000313" key="2">
    <source>
        <dbReference type="EMBL" id="KAH7087558.1"/>
    </source>
</evidence>
<sequence length="126" mass="14371">MVRVHGTLEKDDETNQAAWEAAKGAAWGGTKWGAAFAIFGGVAYTLSPLYRGLTVQFKTYIQMSGMIVGGYLEAERRMYMYQYNIRHQRRIARDTEVWRRYEEDYEERGTPGVGAESNVHRKGPDA</sequence>